<keyword evidence="1" id="KW-0175">Coiled coil</keyword>
<protein>
    <submittedName>
        <fullName evidence="2">Uncharacterized protein</fullName>
    </submittedName>
</protein>
<accession>A2A0M4</accession>
<dbReference type="AlphaFoldDB" id="A2A0M4"/>
<gene>
    <name evidence="2" type="ORF">M23134_07080</name>
</gene>
<evidence type="ECO:0000256" key="1">
    <source>
        <dbReference type="SAM" id="Coils"/>
    </source>
</evidence>
<sequence length="49" mass="5632">MPVLVEAIKDLRKKNGELKNQSQTLKAELTDVKTRLATLEKLIRRQANK</sequence>
<dbReference type="EMBL" id="AAWS01000119">
    <property type="protein sequence ID" value="EAY23813.1"/>
    <property type="molecule type" value="Genomic_DNA"/>
</dbReference>
<organism evidence="2 3">
    <name type="scientific">Microscilla marina ATCC 23134</name>
    <dbReference type="NCBI Taxonomy" id="313606"/>
    <lineage>
        <taxon>Bacteria</taxon>
        <taxon>Pseudomonadati</taxon>
        <taxon>Bacteroidota</taxon>
        <taxon>Cytophagia</taxon>
        <taxon>Cytophagales</taxon>
        <taxon>Microscillaceae</taxon>
        <taxon>Microscilla</taxon>
    </lineage>
</organism>
<name>A2A0M4_MICM2</name>
<comment type="caution">
    <text evidence="2">The sequence shown here is derived from an EMBL/GenBank/DDBJ whole genome shotgun (WGS) entry which is preliminary data.</text>
</comment>
<feature type="coiled-coil region" evidence="1">
    <location>
        <begin position="8"/>
        <end position="49"/>
    </location>
</feature>
<dbReference type="Proteomes" id="UP000004095">
    <property type="component" value="Unassembled WGS sequence"/>
</dbReference>
<evidence type="ECO:0000313" key="2">
    <source>
        <dbReference type="EMBL" id="EAY23813.1"/>
    </source>
</evidence>
<evidence type="ECO:0000313" key="3">
    <source>
        <dbReference type="Proteomes" id="UP000004095"/>
    </source>
</evidence>
<keyword evidence="3" id="KW-1185">Reference proteome</keyword>
<reference evidence="2 3" key="1">
    <citation type="submission" date="2007-01" db="EMBL/GenBank/DDBJ databases">
        <authorList>
            <person name="Haygood M."/>
            <person name="Podell S."/>
            <person name="Anderson C."/>
            <person name="Hopkinson B."/>
            <person name="Roe K."/>
            <person name="Barbeau K."/>
            <person name="Gaasterland T."/>
            <person name="Ferriera S."/>
            <person name="Johnson J."/>
            <person name="Kravitz S."/>
            <person name="Beeson K."/>
            <person name="Sutton G."/>
            <person name="Rogers Y.-H."/>
            <person name="Friedman R."/>
            <person name="Frazier M."/>
            <person name="Venter J.C."/>
        </authorList>
    </citation>
    <scope>NUCLEOTIDE SEQUENCE [LARGE SCALE GENOMIC DNA]</scope>
    <source>
        <strain evidence="2 3">ATCC 23134</strain>
    </source>
</reference>
<proteinExistence type="predicted"/>